<accession>A0ACA9RX95</accession>
<name>A0ACA9RX95_9GLOM</name>
<organism evidence="1 2">
    <name type="scientific">Racocetra persica</name>
    <dbReference type="NCBI Taxonomy" id="160502"/>
    <lineage>
        <taxon>Eukaryota</taxon>
        <taxon>Fungi</taxon>
        <taxon>Fungi incertae sedis</taxon>
        <taxon>Mucoromycota</taxon>
        <taxon>Glomeromycotina</taxon>
        <taxon>Glomeromycetes</taxon>
        <taxon>Diversisporales</taxon>
        <taxon>Gigasporaceae</taxon>
        <taxon>Racocetra</taxon>
    </lineage>
</organism>
<evidence type="ECO:0000313" key="1">
    <source>
        <dbReference type="EMBL" id="CAG8814273.1"/>
    </source>
</evidence>
<keyword evidence="2" id="KW-1185">Reference proteome</keyword>
<sequence length="158" mass="17494">IFTSINAESGFVLLPPYDGGWYNCTNDILAAVNKSFSIKLVDYSTPATPGFGAYGAGNSSLKRIRGIGFLVFSYVANSTVPFTFTEFNNREVYNMVDYCGTKEFTTTQCDSPFMGFPNQTKQMKWCLAISNPFNNSQKTYVSFSPDDTSTNSTKNDMS</sequence>
<evidence type="ECO:0000313" key="2">
    <source>
        <dbReference type="Proteomes" id="UP000789920"/>
    </source>
</evidence>
<dbReference type="EMBL" id="CAJVQC010075957">
    <property type="protein sequence ID" value="CAG8814273.1"/>
    <property type="molecule type" value="Genomic_DNA"/>
</dbReference>
<comment type="caution">
    <text evidence="1">The sequence shown here is derived from an EMBL/GenBank/DDBJ whole genome shotgun (WGS) entry which is preliminary data.</text>
</comment>
<protein>
    <submittedName>
        <fullName evidence="1">9467_t:CDS:1</fullName>
    </submittedName>
</protein>
<dbReference type="Proteomes" id="UP000789920">
    <property type="component" value="Unassembled WGS sequence"/>
</dbReference>
<feature type="non-terminal residue" evidence="1">
    <location>
        <position position="158"/>
    </location>
</feature>
<proteinExistence type="predicted"/>
<reference evidence="1" key="1">
    <citation type="submission" date="2021-06" db="EMBL/GenBank/DDBJ databases">
        <authorList>
            <person name="Kallberg Y."/>
            <person name="Tangrot J."/>
            <person name="Rosling A."/>
        </authorList>
    </citation>
    <scope>NUCLEOTIDE SEQUENCE</scope>
    <source>
        <strain evidence="1">MA461A</strain>
    </source>
</reference>
<gene>
    <name evidence="1" type="ORF">RPERSI_LOCUS23953</name>
</gene>
<feature type="non-terminal residue" evidence="1">
    <location>
        <position position="1"/>
    </location>
</feature>